<evidence type="ECO:0000313" key="6">
    <source>
        <dbReference type="EMBL" id="GAA0872092.1"/>
    </source>
</evidence>
<sequence>MSTYLMKNSIVLSVILLLCSCATEPQDPLAYSLLSNEKAIYRVMRPDNPKDEAYKKYELQLFYTKIDSTAGDLNFTDYTFHLNDDHYFYPASTVKFPIALFALEKLANLPTISKDTPYRINGDSLTHTIKEDIKKIFAVSDNKAYNRLYEFLGRDHINQRFRELGLTNTRIHHRLSTANAADSIHRELIFYAQSDTVRIKAKTAAKIIPLKTEKIKKGIGFMQNDSLINMPMDFSKKNYFPLEEQHNLMKRLFFPEAFSKDQQLKLTKEQRQFLMDAMRTLPYELGYDRKEYYDSYVKFFLFGDQKDDIPDHIKIYNKVGYAYGTLSETAYILDTQRNISFLLSATMLVNENRIFNDNSYEYEEIGIPFLAQLGRELYFYEVQRKRE</sequence>
<evidence type="ECO:0000259" key="5">
    <source>
        <dbReference type="Pfam" id="PF13354"/>
    </source>
</evidence>
<name>A0ABN1MGR7_9FLAO</name>
<evidence type="ECO:0000256" key="1">
    <source>
        <dbReference type="ARBA" id="ARBA00001526"/>
    </source>
</evidence>
<proteinExistence type="inferred from homology"/>
<comment type="similarity">
    <text evidence="2">Belongs to the class-A beta-lactamase family.</text>
</comment>
<dbReference type="EC" id="3.5.2.6" evidence="3"/>
<evidence type="ECO:0000313" key="7">
    <source>
        <dbReference type="Proteomes" id="UP001500507"/>
    </source>
</evidence>
<evidence type="ECO:0000256" key="4">
    <source>
        <dbReference type="SAM" id="SignalP"/>
    </source>
</evidence>
<keyword evidence="7" id="KW-1185">Reference proteome</keyword>
<dbReference type="PANTHER" id="PTHR35333">
    <property type="entry name" value="BETA-LACTAMASE"/>
    <property type="match status" value="1"/>
</dbReference>
<evidence type="ECO:0000256" key="3">
    <source>
        <dbReference type="ARBA" id="ARBA00012865"/>
    </source>
</evidence>
<reference evidence="6 7" key="1">
    <citation type="journal article" date="2019" name="Int. J. Syst. Evol. Microbiol.">
        <title>The Global Catalogue of Microorganisms (GCM) 10K type strain sequencing project: providing services to taxonomists for standard genome sequencing and annotation.</title>
        <authorList>
            <consortium name="The Broad Institute Genomics Platform"/>
            <consortium name="The Broad Institute Genome Sequencing Center for Infectious Disease"/>
            <person name="Wu L."/>
            <person name="Ma J."/>
        </authorList>
    </citation>
    <scope>NUCLEOTIDE SEQUENCE [LARGE SCALE GENOMIC DNA]</scope>
    <source>
        <strain evidence="6 7">JCM 16082</strain>
    </source>
</reference>
<accession>A0ABN1MGR7</accession>
<evidence type="ECO:0000256" key="2">
    <source>
        <dbReference type="ARBA" id="ARBA00009009"/>
    </source>
</evidence>
<dbReference type="Proteomes" id="UP001500507">
    <property type="component" value="Unassembled WGS sequence"/>
</dbReference>
<gene>
    <name evidence="6" type="ORF">GCM10009117_12390</name>
</gene>
<dbReference type="EMBL" id="BAAAFG010000013">
    <property type="protein sequence ID" value="GAA0872092.1"/>
    <property type="molecule type" value="Genomic_DNA"/>
</dbReference>
<dbReference type="SUPFAM" id="SSF56601">
    <property type="entry name" value="beta-lactamase/transpeptidase-like"/>
    <property type="match status" value="1"/>
</dbReference>
<dbReference type="Pfam" id="PF13354">
    <property type="entry name" value="Beta-lactamase2"/>
    <property type="match status" value="1"/>
</dbReference>
<organism evidence="6 7">
    <name type="scientific">Gangjinia marincola</name>
    <dbReference type="NCBI Taxonomy" id="578463"/>
    <lineage>
        <taxon>Bacteria</taxon>
        <taxon>Pseudomonadati</taxon>
        <taxon>Bacteroidota</taxon>
        <taxon>Flavobacteriia</taxon>
        <taxon>Flavobacteriales</taxon>
        <taxon>Flavobacteriaceae</taxon>
        <taxon>Gangjinia</taxon>
    </lineage>
</organism>
<feature type="signal peptide" evidence="4">
    <location>
        <begin position="1"/>
        <end position="22"/>
    </location>
</feature>
<dbReference type="Gene3D" id="3.40.710.10">
    <property type="entry name" value="DD-peptidase/beta-lactamase superfamily"/>
    <property type="match status" value="1"/>
</dbReference>
<keyword evidence="4" id="KW-0732">Signal</keyword>
<protein>
    <recommendedName>
        <fullName evidence="3">beta-lactamase</fullName>
        <ecNumber evidence="3">3.5.2.6</ecNumber>
    </recommendedName>
</protein>
<dbReference type="PANTHER" id="PTHR35333:SF3">
    <property type="entry name" value="BETA-LACTAMASE-TYPE TRANSPEPTIDASE FOLD CONTAINING PROTEIN"/>
    <property type="match status" value="1"/>
</dbReference>
<feature type="domain" description="Beta-lactamase class A catalytic" evidence="5">
    <location>
        <begin position="76"/>
        <end position="335"/>
    </location>
</feature>
<dbReference type="PROSITE" id="PS51257">
    <property type="entry name" value="PROKAR_LIPOPROTEIN"/>
    <property type="match status" value="1"/>
</dbReference>
<comment type="catalytic activity">
    <reaction evidence="1">
        <text>a beta-lactam + H2O = a substituted beta-amino acid</text>
        <dbReference type="Rhea" id="RHEA:20401"/>
        <dbReference type="ChEBI" id="CHEBI:15377"/>
        <dbReference type="ChEBI" id="CHEBI:35627"/>
        <dbReference type="ChEBI" id="CHEBI:140347"/>
        <dbReference type="EC" id="3.5.2.6"/>
    </reaction>
</comment>
<dbReference type="InterPro" id="IPR000871">
    <property type="entry name" value="Beta-lactam_class-A"/>
</dbReference>
<dbReference type="InterPro" id="IPR012338">
    <property type="entry name" value="Beta-lactam/transpept-like"/>
</dbReference>
<dbReference type="InterPro" id="IPR045155">
    <property type="entry name" value="Beta-lactam_cat"/>
</dbReference>
<feature type="chain" id="PRO_5046844442" description="beta-lactamase" evidence="4">
    <location>
        <begin position="23"/>
        <end position="387"/>
    </location>
</feature>
<comment type="caution">
    <text evidence="6">The sequence shown here is derived from an EMBL/GenBank/DDBJ whole genome shotgun (WGS) entry which is preliminary data.</text>
</comment>